<name>A0A183HXR5_9BILA</name>
<dbReference type="Proteomes" id="UP000267606">
    <property type="component" value="Unassembled WGS sequence"/>
</dbReference>
<dbReference type="EMBL" id="UZAJ01018878">
    <property type="protein sequence ID" value="VDO83513.1"/>
    <property type="molecule type" value="Genomic_DNA"/>
</dbReference>
<evidence type="ECO:0000256" key="1">
    <source>
        <dbReference type="SAM" id="MobiDB-lite"/>
    </source>
</evidence>
<gene>
    <name evidence="2" type="ORF">OFLC_LOCUS12281</name>
</gene>
<evidence type="ECO:0000313" key="3">
    <source>
        <dbReference type="Proteomes" id="UP000267606"/>
    </source>
</evidence>
<keyword evidence="3" id="KW-1185">Reference proteome</keyword>
<proteinExistence type="predicted"/>
<protein>
    <submittedName>
        <fullName evidence="2 4">Uncharacterized protein</fullName>
    </submittedName>
</protein>
<dbReference type="WBParaSite" id="OFLC_0001227801-mRNA-1">
    <property type="protein sequence ID" value="OFLC_0001227801-mRNA-1"/>
    <property type="gene ID" value="OFLC_0001227801"/>
</dbReference>
<evidence type="ECO:0000313" key="4">
    <source>
        <dbReference type="WBParaSite" id="OFLC_0001227801-mRNA-1"/>
    </source>
</evidence>
<accession>A0A183HXR5</accession>
<feature type="region of interest" description="Disordered" evidence="1">
    <location>
        <begin position="40"/>
        <end position="66"/>
    </location>
</feature>
<dbReference type="STRING" id="387005.A0A183HXR5"/>
<reference evidence="4" key="1">
    <citation type="submission" date="2016-06" db="UniProtKB">
        <authorList>
            <consortium name="WormBaseParasite"/>
        </authorList>
    </citation>
    <scope>IDENTIFICATION</scope>
</reference>
<organism evidence="4">
    <name type="scientific">Onchocerca flexuosa</name>
    <dbReference type="NCBI Taxonomy" id="387005"/>
    <lineage>
        <taxon>Eukaryota</taxon>
        <taxon>Metazoa</taxon>
        <taxon>Ecdysozoa</taxon>
        <taxon>Nematoda</taxon>
        <taxon>Chromadorea</taxon>
        <taxon>Rhabditida</taxon>
        <taxon>Spirurina</taxon>
        <taxon>Spiruromorpha</taxon>
        <taxon>Filarioidea</taxon>
        <taxon>Onchocercidae</taxon>
        <taxon>Onchocerca</taxon>
    </lineage>
</organism>
<feature type="compositionally biased region" description="Basic and acidic residues" evidence="1">
    <location>
        <begin position="43"/>
        <end position="66"/>
    </location>
</feature>
<evidence type="ECO:0000313" key="2">
    <source>
        <dbReference type="EMBL" id="VDO83513.1"/>
    </source>
</evidence>
<reference evidence="2 3" key="2">
    <citation type="submission" date="2018-11" db="EMBL/GenBank/DDBJ databases">
        <authorList>
            <consortium name="Pathogen Informatics"/>
        </authorList>
    </citation>
    <scope>NUCLEOTIDE SEQUENCE [LARGE SCALE GENOMIC DNA]</scope>
</reference>
<dbReference type="AlphaFoldDB" id="A0A183HXR5"/>
<sequence>MFFYSAQSRALRRLSIAPQGSETRPTRQIPEAIPKQSITSIIIEDKQEEKEQERKEQKKDQRNHDQRRILAIRSSSLANTPCFPDIQVARKSNRYYYRRPTLTIDDDGRIIFDALGLIFTFKCTIIIDN</sequence>